<proteinExistence type="predicted"/>
<evidence type="ECO:0000256" key="1">
    <source>
        <dbReference type="SAM" id="MobiDB-lite"/>
    </source>
</evidence>
<organism evidence="3 4">
    <name type="scientific">Rhododendron williamsianum</name>
    <dbReference type="NCBI Taxonomy" id="262921"/>
    <lineage>
        <taxon>Eukaryota</taxon>
        <taxon>Viridiplantae</taxon>
        <taxon>Streptophyta</taxon>
        <taxon>Embryophyta</taxon>
        <taxon>Tracheophyta</taxon>
        <taxon>Spermatophyta</taxon>
        <taxon>Magnoliopsida</taxon>
        <taxon>eudicotyledons</taxon>
        <taxon>Gunneridae</taxon>
        <taxon>Pentapetalae</taxon>
        <taxon>asterids</taxon>
        <taxon>Ericales</taxon>
        <taxon>Ericaceae</taxon>
        <taxon>Ericoideae</taxon>
        <taxon>Rhodoreae</taxon>
        <taxon>Rhododendron</taxon>
    </lineage>
</organism>
<dbReference type="GO" id="GO:0004523">
    <property type="term" value="F:RNA-DNA hybrid ribonuclease activity"/>
    <property type="evidence" value="ECO:0007669"/>
    <property type="project" value="InterPro"/>
</dbReference>
<dbReference type="AlphaFoldDB" id="A0A6A4L665"/>
<accession>A0A6A4L665</accession>
<comment type="caution">
    <text evidence="3">The sequence shown here is derived from an EMBL/GenBank/DDBJ whole genome shotgun (WGS) entry which is preliminary data.</text>
</comment>
<feature type="non-terminal residue" evidence="3">
    <location>
        <position position="1"/>
    </location>
</feature>
<evidence type="ECO:0000313" key="3">
    <source>
        <dbReference type="EMBL" id="KAE9451241.1"/>
    </source>
</evidence>
<keyword evidence="4" id="KW-1185">Reference proteome</keyword>
<reference evidence="3 4" key="1">
    <citation type="journal article" date="2019" name="Genome Biol. Evol.">
        <title>The Rhododendron genome and chromosomal organization provide insight into shared whole-genome duplications across the heath family (Ericaceae).</title>
        <authorList>
            <person name="Soza V.L."/>
            <person name="Lindsley D."/>
            <person name="Waalkes A."/>
            <person name="Ramage E."/>
            <person name="Patwardhan R.P."/>
            <person name="Burton J.N."/>
            <person name="Adey A."/>
            <person name="Kumar A."/>
            <person name="Qiu R."/>
            <person name="Shendure J."/>
            <person name="Hall B."/>
        </authorList>
    </citation>
    <scope>NUCLEOTIDE SEQUENCE [LARGE SCALE GENOMIC DNA]</scope>
    <source>
        <strain evidence="3">RSF 1966-606</strain>
    </source>
</reference>
<dbReference type="Pfam" id="PF13456">
    <property type="entry name" value="RVT_3"/>
    <property type="match status" value="1"/>
</dbReference>
<protein>
    <recommendedName>
        <fullName evidence="2">RNase H type-1 domain-containing protein</fullName>
    </recommendedName>
</protein>
<dbReference type="Proteomes" id="UP000428333">
    <property type="component" value="Linkage Group LG10"/>
</dbReference>
<feature type="region of interest" description="Disordered" evidence="1">
    <location>
        <begin position="68"/>
        <end position="88"/>
    </location>
</feature>
<dbReference type="OrthoDB" id="1741277at2759"/>
<sequence>MSECWVLREGLKLALDRDLKGIRVVTDSLASVQLIQNDKLGNHDLSNIVFHCRSMLMMLGSEVHHLEESRSRPLNSWEVSRGEMDGGD</sequence>
<feature type="domain" description="RNase H type-1" evidence="2">
    <location>
        <begin position="2"/>
        <end position="59"/>
    </location>
</feature>
<dbReference type="InterPro" id="IPR002156">
    <property type="entry name" value="RNaseH_domain"/>
</dbReference>
<evidence type="ECO:0000313" key="4">
    <source>
        <dbReference type="Proteomes" id="UP000428333"/>
    </source>
</evidence>
<name>A0A6A4L665_9ERIC</name>
<evidence type="ECO:0000259" key="2">
    <source>
        <dbReference type="Pfam" id="PF13456"/>
    </source>
</evidence>
<dbReference type="EMBL" id="QEFC01002719">
    <property type="protein sequence ID" value="KAE9451241.1"/>
    <property type="molecule type" value="Genomic_DNA"/>
</dbReference>
<gene>
    <name evidence="3" type="ORF">C3L33_16877</name>
</gene>
<dbReference type="GO" id="GO:0003676">
    <property type="term" value="F:nucleic acid binding"/>
    <property type="evidence" value="ECO:0007669"/>
    <property type="project" value="InterPro"/>
</dbReference>